<reference evidence="8" key="3">
    <citation type="submission" date="2024-02" db="EMBL/GenBank/DDBJ databases">
        <title>Comparative genomics of Cryptococcus and Kwoniella reveals pathogenesis evolution and contrasting modes of karyotype evolution via chromosome fusion or intercentromeric recombination.</title>
        <authorList>
            <person name="Coelho M.A."/>
            <person name="David-Palma M."/>
            <person name="Shea T."/>
            <person name="Bowers K."/>
            <person name="McGinley-Smith S."/>
            <person name="Mohammad A.W."/>
            <person name="Gnirke A."/>
            <person name="Yurkov A.M."/>
            <person name="Nowrousian M."/>
            <person name="Sun S."/>
            <person name="Cuomo C.A."/>
            <person name="Heitman J."/>
        </authorList>
    </citation>
    <scope>NUCLEOTIDE SEQUENCE</scope>
    <source>
        <strain evidence="8">CBS 10117</strain>
    </source>
</reference>
<comment type="function">
    <text evidence="5">Converts proline to delta-1-pyrroline-5-carboxylate.</text>
</comment>
<dbReference type="VEuPathDB" id="FungiDB:I303_04127"/>
<dbReference type="Proteomes" id="UP000078595">
    <property type="component" value="Chromosome 5"/>
</dbReference>
<evidence type="ECO:0000259" key="6">
    <source>
        <dbReference type="Pfam" id="PF01619"/>
    </source>
</evidence>
<evidence type="ECO:0000313" key="8">
    <source>
        <dbReference type="EMBL" id="WWC62293.1"/>
    </source>
</evidence>
<dbReference type="PANTHER" id="PTHR13914:SF0">
    <property type="entry name" value="PROLINE DEHYDROGENASE 1, MITOCHONDRIAL"/>
    <property type="match status" value="1"/>
</dbReference>
<keyword evidence="5" id="KW-0285">Flavoprotein</keyword>
<dbReference type="Gene3D" id="3.20.20.220">
    <property type="match status" value="1"/>
</dbReference>
<dbReference type="KEGG" id="kdj:28967826"/>
<accession>A0A1A6A431</accession>
<evidence type="ECO:0000313" key="7">
    <source>
        <dbReference type="EMBL" id="OBR84806.1"/>
    </source>
</evidence>
<organism evidence="7">
    <name type="scientific">Kwoniella dejecticola CBS 10117</name>
    <dbReference type="NCBI Taxonomy" id="1296121"/>
    <lineage>
        <taxon>Eukaryota</taxon>
        <taxon>Fungi</taxon>
        <taxon>Dikarya</taxon>
        <taxon>Basidiomycota</taxon>
        <taxon>Agaricomycotina</taxon>
        <taxon>Tremellomycetes</taxon>
        <taxon>Tremellales</taxon>
        <taxon>Cryptococcaceae</taxon>
        <taxon>Kwoniella</taxon>
    </lineage>
</organism>
<sequence>MIASHHAGSTAQAADLLVLNGLGDPIEGGKVKLRLGVGDRLAFAQICGMKDALTNNISSRFLLDNGLPAGIKLLPFGTLENSMPYLARRAVENKSFMAGADGATKERSRLGDELLRRLGVSRS</sequence>
<dbReference type="OrthoDB" id="2579858at2759"/>
<comment type="cofactor">
    <cofactor evidence="5">
        <name>FAD</name>
        <dbReference type="ChEBI" id="CHEBI:57692"/>
    </cofactor>
</comment>
<dbReference type="SUPFAM" id="SSF51730">
    <property type="entry name" value="FAD-linked oxidoreductase"/>
    <property type="match status" value="1"/>
</dbReference>
<proteinExistence type="inferred from homology"/>
<evidence type="ECO:0000256" key="1">
    <source>
        <dbReference type="ARBA" id="ARBA00005869"/>
    </source>
</evidence>
<dbReference type="GO" id="GO:0004657">
    <property type="term" value="F:proline dehydrogenase activity"/>
    <property type="evidence" value="ECO:0007669"/>
    <property type="project" value="UniProtKB-EC"/>
</dbReference>
<dbReference type="PANTHER" id="PTHR13914">
    <property type="entry name" value="PROLINE OXIDASE"/>
    <property type="match status" value="1"/>
</dbReference>
<comment type="similarity">
    <text evidence="1 5">Belongs to the proline oxidase family.</text>
</comment>
<evidence type="ECO:0000256" key="4">
    <source>
        <dbReference type="ARBA" id="ARBA00023062"/>
    </source>
</evidence>
<reference evidence="8" key="2">
    <citation type="submission" date="2013-07" db="EMBL/GenBank/DDBJ databases">
        <authorList>
            <consortium name="The Broad Institute Genome Sequencing Platform"/>
            <person name="Cuomo C."/>
            <person name="Litvintseva A."/>
            <person name="Chen Y."/>
            <person name="Heitman J."/>
            <person name="Sun S."/>
            <person name="Springer D."/>
            <person name="Dromer F."/>
            <person name="Young S.K."/>
            <person name="Zeng Q."/>
            <person name="Gargeya S."/>
            <person name="Fitzgerald M."/>
            <person name="Abouelleil A."/>
            <person name="Alvarado L."/>
            <person name="Berlin A.M."/>
            <person name="Chapman S.B."/>
            <person name="Dewar J."/>
            <person name="Goldberg J."/>
            <person name="Griggs A."/>
            <person name="Gujja S."/>
            <person name="Hansen M."/>
            <person name="Howarth C."/>
            <person name="Imamovic A."/>
            <person name="Larimer J."/>
            <person name="McCowan C."/>
            <person name="Murphy C."/>
            <person name="Pearson M."/>
            <person name="Priest M."/>
            <person name="Roberts A."/>
            <person name="Saif S."/>
            <person name="Shea T."/>
            <person name="Sykes S."/>
            <person name="Wortman J."/>
            <person name="Nusbaum C."/>
            <person name="Birren B."/>
        </authorList>
    </citation>
    <scope>NUCLEOTIDE SEQUENCE</scope>
    <source>
        <strain evidence="8">CBS 10117</strain>
    </source>
</reference>
<dbReference type="InterPro" id="IPR029041">
    <property type="entry name" value="FAD-linked_oxidoreductase-like"/>
</dbReference>
<dbReference type="InterPro" id="IPR002872">
    <property type="entry name" value="Proline_DH_dom"/>
</dbReference>
<evidence type="ECO:0000256" key="2">
    <source>
        <dbReference type="ARBA" id="ARBA00012695"/>
    </source>
</evidence>
<keyword evidence="4 5" id="KW-0642">Proline metabolism</keyword>
<dbReference type="RefSeq" id="XP_018262648.1">
    <property type="nucleotide sequence ID" value="XM_018407437.1"/>
</dbReference>
<comment type="catalytic activity">
    <reaction evidence="5">
        <text>L-proline + a quinone = (S)-1-pyrroline-5-carboxylate + a quinol + H(+)</text>
        <dbReference type="Rhea" id="RHEA:23784"/>
        <dbReference type="ChEBI" id="CHEBI:15378"/>
        <dbReference type="ChEBI" id="CHEBI:17388"/>
        <dbReference type="ChEBI" id="CHEBI:24646"/>
        <dbReference type="ChEBI" id="CHEBI:60039"/>
        <dbReference type="ChEBI" id="CHEBI:132124"/>
        <dbReference type="EC" id="1.5.5.2"/>
    </reaction>
</comment>
<dbReference type="AlphaFoldDB" id="A0A1A6A431"/>
<gene>
    <name evidence="7" type="ORF">I303_04127</name>
    <name evidence="8" type="ORF">I303_104889</name>
</gene>
<evidence type="ECO:0000313" key="9">
    <source>
        <dbReference type="Proteomes" id="UP000078595"/>
    </source>
</evidence>
<name>A0A1A6A431_9TREE</name>
<dbReference type="InterPro" id="IPR015659">
    <property type="entry name" value="Proline_oxidase"/>
</dbReference>
<dbReference type="EMBL" id="CP144534">
    <property type="protein sequence ID" value="WWC62293.1"/>
    <property type="molecule type" value="Genomic_DNA"/>
</dbReference>
<dbReference type="GeneID" id="28967826"/>
<dbReference type="EMBL" id="KI894031">
    <property type="protein sequence ID" value="OBR84806.1"/>
    <property type="molecule type" value="Genomic_DNA"/>
</dbReference>
<dbReference type="GO" id="GO:0071949">
    <property type="term" value="F:FAD binding"/>
    <property type="evidence" value="ECO:0007669"/>
    <property type="project" value="TreeGrafter"/>
</dbReference>
<dbReference type="GO" id="GO:0010133">
    <property type="term" value="P:L-proline catabolic process to L-glutamate"/>
    <property type="evidence" value="ECO:0007669"/>
    <property type="project" value="TreeGrafter"/>
</dbReference>
<evidence type="ECO:0000256" key="3">
    <source>
        <dbReference type="ARBA" id="ARBA00023002"/>
    </source>
</evidence>
<keyword evidence="5" id="KW-0274">FAD</keyword>
<dbReference type="EC" id="1.5.5.2" evidence="2 5"/>
<feature type="domain" description="Proline dehydrogenase" evidence="6">
    <location>
        <begin position="3"/>
        <end position="95"/>
    </location>
</feature>
<keyword evidence="9" id="KW-1185">Reference proteome</keyword>
<dbReference type="Pfam" id="PF01619">
    <property type="entry name" value="Pro_dh"/>
    <property type="match status" value="1"/>
</dbReference>
<evidence type="ECO:0000256" key="5">
    <source>
        <dbReference type="RuleBase" id="RU364054"/>
    </source>
</evidence>
<keyword evidence="3 5" id="KW-0560">Oxidoreductase</keyword>
<reference evidence="7" key="1">
    <citation type="submission" date="2013-07" db="EMBL/GenBank/DDBJ databases">
        <title>The Genome Sequence of Cryptococcus dejecticola CBS10117.</title>
        <authorList>
            <consortium name="The Broad Institute Genome Sequencing Platform"/>
            <person name="Cuomo C."/>
            <person name="Litvintseva A."/>
            <person name="Chen Y."/>
            <person name="Heitman J."/>
            <person name="Sun S."/>
            <person name="Springer D."/>
            <person name="Dromer F."/>
            <person name="Young S.K."/>
            <person name="Zeng Q."/>
            <person name="Gargeya S."/>
            <person name="Fitzgerald M."/>
            <person name="Abouelleil A."/>
            <person name="Alvarado L."/>
            <person name="Berlin A.M."/>
            <person name="Chapman S.B."/>
            <person name="Dewar J."/>
            <person name="Goldberg J."/>
            <person name="Griggs A."/>
            <person name="Gujja S."/>
            <person name="Hansen M."/>
            <person name="Howarth C."/>
            <person name="Imamovic A."/>
            <person name="Larimer J."/>
            <person name="McCowan C."/>
            <person name="Murphy C."/>
            <person name="Pearson M."/>
            <person name="Priest M."/>
            <person name="Roberts A."/>
            <person name="Saif S."/>
            <person name="Shea T."/>
            <person name="Sykes S."/>
            <person name="Wortman J."/>
            <person name="Nusbaum C."/>
            <person name="Birren B."/>
        </authorList>
    </citation>
    <scope>NUCLEOTIDE SEQUENCE [LARGE SCALE GENOMIC DNA]</scope>
    <source>
        <strain evidence="7">CBS 10117</strain>
    </source>
</reference>
<dbReference type="GO" id="GO:0005739">
    <property type="term" value="C:mitochondrion"/>
    <property type="evidence" value="ECO:0007669"/>
    <property type="project" value="TreeGrafter"/>
</dbReference>
<dbReference type="STRING" id="1296121.A0A1A6A431"/>
<protein>
    <recommendedName>
        <fullName evidence="2 5">Proline dehydrogenase</fullName>
        <ecNumber evidence="2 5">1.5.5.2</ecNumber>
    </recommendedName>
</protein>